<evidence type="ECO:0000313" key="4">
    <source>
        <dbReference type="Proteomes" id="UP000032458"/>
    </source>
</evidence>
<feature type="compositionally biased region" description="Low complexity" evidence="1">
    <location>
        <begin position="1"/>
        <end position="10"/>
    </location>
</feature>
<proteinExistence type="predicted"/>
<feature type="compositionally biased region" description="Pro residues" evidence="1">
    <location>
        <begin position="25"/>
        <end position="35"/>
    </location>
</feature>
<feature type="region of interest" description="Disordered" evidence="1">
    <location>
        <begin position="1"/>
        <end position="64"/>
    </location>
</feature>
<reference evidence="3 4" key="1">
    <citation type="submission" date="2014-09" db="EMBL/GenBank/DDBJ databases">
        <title>Draft genome sequence of Streptomyces natalensis ATCC 27448, producer of the antifungal pimaricin.</title>
        <authorList>
            <person name="Mendes M.V."/>
            <person name="Beites T."/>
            <person name="Pires S."/>
            <person name="Santos C.L."/>
            <person name="Moradas-Ferreira P."/>
        </authorList>
    </citation>
    <scope>NUCLEOTIDE SEQUENCE [LARGE SCALE GENOMIC DNA]</scope>
    <source>
        <strain evidence="3 4">ATCC 27448</strain>
    </source>
</reference>
<dbReference type="AlphaFoldDB" id="A0A0D7CGL7"/>
<dbReference type="PATRIC" id="fig|1240678.4.peg.7773"/>
<evidence type="ECO:0000256" key="2">
    <source>
        <dbReference type="SAM" id="Phobius"/>
    </source>
</evidence>
<feature type="transmembrane region" description="Helical" evidence="2">
    <location>
        <begin position="127"/>
        <end position="149"/>
    </location>
</feature>
<comment type="caution">
    <text evidence="3">The sequence shown here is derived from an EMBL/GenBank/DDBJ whole genome shotgun (WGS) entry which is preliminary data.</text>
</comment>
<keyword evidence="2" id="KW-0812">Transmembrane</keyword>
<evidence type="ECO:0000256" key="1">
    <source>
        <dbReference type="SAM" id="MobiDB-lite"/>
    </source>
</evidence>
<protein>
    <submittedName>
        <fullName evidence="3">Integral membrane protein</fullName>
    </submittedName>
</protein>
<feature type="compositionally biased region" description="Pro residues" evidence="1">
    <location>
        <begin position="44"/>
        <end position="64"/>
    </location>
</feature>
<feature type="transmembrane region" description="Helical" evidence="2">
    <location>
        <begin position="79"/>
        <end position="102"/>
    </location>
</feature>
<dbReference type="Proteomes" id="UP000032458">
    <property type="component" value="Unassembled WGS sequence"/>
</dbReference>
<evidence type="ECO:0000313" key="3">
    <source>
        <dbReference type="EMBL" id="KIZ14557.1"/>
    </source>
</evidence>
<gene>
    <name evidence="3" type="ORF">SNA_36485</name>
</gene>
<feature type="transmembrane region" description="Helical" evidence="2">
    <location>
        <begin position="169"/>
        <end position="193"/>
    </location>
</feature>
<organism evidence="3 4">
    <name type="scientific">Streptomyces natalensis ATCC 27448</name>
    <dbReference type="NCBI Taxonomy" id="1240678"/>
    <lineage>
        <taxon>Bacteria</taxon>
        <taxon>Bacillati</taxon>
        <taxon>Actinomycetota</taxon>
        <taxon>Actinomycetes</taxon>
        <taxon>Kitasatosporales</taxon>
        <taxon>Streptomycetaceae</taxon>
        <taxon>Streptomyces</taxon>
    </lineage>
</organism>
<keyword evidence="2" id="KW-1133">Transmembrane helix</keyword>
<dbReference type="EMBL" id="JRKI01000061">
    <property type="protein sequence ID" value="KIZ14557.1"/>
    <property type="molecule type" value="Genomic_DNA"/>
</dbReference>
<keyword evidence="2" id="KW-0472">Membrane</keyword>
<keyword evidence="4" id="KW-1185">Reference proteome</keyword>
<sequence length="206" mass="21145">MPVSYPNQNPYGPPPGQQPGYGYPQQPPQPSPYGPYPGAGMPGPAMPGPGMPGPGMPGPGMPGGPVPNGMPGGVKAARVMLFVLAGLNLIGLVLAVMGLGSLSKASKNASEYATSDSMTALNVGKGFLIFAIVLIVALTVLAITCATQFGKGGTGVRVATIVFGVINTLVSFFAFPVGLVHTVLGIMIIVMVSKDDGEMWFKRPRY</sequence>
<name>A0A0D7CGL7_9ACTN</name>
<accession>A0A0D7CGL7</accession>